<dbReference type="EMBL" id="QOQW01000002">
    <property type="protein sequence ID" value="RCK81337.1"/>
    <property type="molecule type" value="Genomic_DNA"/>
</dbReference>
<protein>
    <recommendedName>
        <fullName evidence="3">FlgN protein</fullName>
    </recommendedName>
</protein>
<proteinExistence type="predicted"/>
<evidence type="ECO:0000313" key="1">
    <source>
        <dbReference type="EMBL" id="RCK81337.1"/>
    </source>
</evidence>
<accession>A0A367ZU07</accession>
<dbReference type="AlphaFoldDB" id="A0A367ZU07"/>
<name>A0A367ZU07_9BACT</name>
<reference evidence="1 2" key="1">
    <citation type="submission" date="2018-05" db="EMBL/GenBank/DDBJ databases">
        <title>A metagenomic window into the 2 km-deep terrestrial subsurface aquifer revealed taxonomically and functionally diverse microbial community comprising novel uncultured bacterial lineages.</title>
        <authorList>
            <person name="Kadnikov V.V."/>
            <person name="Mardanov A.V."/>
            <person name="Beletsky A.V."/>
            <person name="Banks D."/>
            <person name="Pimenov N.V."/>
            <person name="Frank Y.A."/>
            <person name="Karnachuk O.V."/>
            <person name="Ravin N.V."/>
        </authorList>
    </citation>
    <scope>NUCLEOTIDE SEQUENCE [LARGE SCALE GENOMIC DNA]</scope>
    <source>
        <strain evidence="1">BY5</strain>
    </source>
</reference>
<gene>
    <name evidence="1" type="ORF">OZSIB_2206</name>
</gene>
<evidence type="ECO:0000313" key="2">
    <source>
        <dbReference type="Proteomes" id="UP000252355"/>
    </source>
</evidence>
<organism evidence="1 2">
    <name type="scientific">Candidatus Ozemobacter sibiricus</name>
    <dbReference type="NCBI Taxonomy" id="2268124"/>
    <lineage>
        <taxon>Bacteria</taxon>
        <taxon>Candidatus Ozemobacteria</taxon>
        <taxon>Candidatus Ozemobacterales</taxon>
        <taxon>Candidatus Ozemobacteraceae</taxon>
        <taxon>Candidatus Ozemobacter</taxon>
    </lineage>
</organism>
<dbReference type="Proteomes" id="UP000252355">
    <property type="component" value="Unassembled WGS sequence"/>
</dbReference>
<sequence length="156" mass="16858">MIAPDVQAFLVQALERLISTHRDLAAAHQEFLAGPPTADRLAPLLDQREVTFALARDLENDLAVTLAEVLPGEATAGLSALAALLARELPEGPRLVEEWRQAVAAVVATDRDVAAVLDQARAQLSEEIKKIRRGASLLKGYLQPDETGSCFIDKIK</sequence>
<evidence type="ECO:0008006" key="3">
    <source>
        <dbReference type="Google" id="ProtNLM"/>
    </source>
</evidence>
<comment type="caution">
    <text evidence="1">The sequence shown here is derived from an EMBL/GenBank/DDBJ whole genome shotgun (WGS) entry which is preliminary data.</text>
</comment>